<gene>
    <name evidence="8" type="ORF">G5S52_05780</name>
</gene>
<dbReference type="SMART" id="SM00388">
    <property type="entry name" value="HisKA"/>
    <property type="match status" value="1"/>
</dbReference>
<feature type="transmembrane region" description="Helical" evidence="6">
    <location>
        <begin position="20"/>
        <end position="46"/>
    </location>
</feature>
<comment type="catalytic activity">
    <reaction evidence="1">
        <text>ATP + protein L-histidine = ADP + protein N-phospho-L-histidine.</text>
        <dbReference type="EC" id="2.7.13.3"/>
    </reaction>
</comment>
<evidence type="ECO:0000256" key="6">
    <source>
        <dbReference type="SAM" id="Phobius"/>
    </source>
</evidence>
<dbReference type="EMBL" id="JAALDL010000003">
    <property type="protein sequence ID" value="NGN97183.1"/>
    <property type="molecule type" value="Genomic_DNA"/>
</dbReference>
<evidence type="ECO:0000313" key="8">
    <source>
        <dbReference type="EMBL" id="NGN97183.1"/>
    </source>
</evidence>
<dbReference type="RefSeq" id="WP_165012202.1">
    <property type="nucleotide sequence ID" value="NZ_JAALDL010000003.1"/>
</dbReference>
<evidence type="ECO:0000256" key="3">
    <source>
        <dbReference type="ARBA" id="ARBA00022553"/>
    </source>
</evidence>
<proteinExistence type="predicted"/>
<keyword evidence="6" id="KW-1133">Transmembrane helix</keyword>
<evidence type="ECO:0000256" key="4">
    <source>
        <dbReference type="ARBA" id="ARBA00022679"/>
    </source>
</evidence>
<dbReference type="InterPro" id="IPR036890">
    <property type="entry name" value="HATPase_C_sf"/>
</dbReference>
<name>A0A6M1R4X7_9GAMM</name>
<dbReference type="InterPro" id="IPR004358">
    <property type="entry name" value="Sig_transdc_His_kin-like_C"/>
</dbReference>
<dbReference type="PANTHER" id="PTHR43547:SF2">
    <property type="entry name" value="HYBRID SIGNAL TRANSDUCTION HISTIDINE KINASE C"/>
    <property type="match status" value="1"/>
</dbReference>
<dbReference type="PRINTS" id="PR00344">
    <property type="entry name" value="BCTRLSENSOR"/>
</dbReference>
<accession>A0A6M1R4X7</accession>
<dbReference type="Proteomes" id="UP000473008">
    <property type="component" value="Unassembled WGS sequence"/>
</dbReference>
<dbReference type="InterPro" id="IPR005467">
    <property type="entry name" value="His_kinase_dom"/>
</dbReference>
<evidence type="ECO:0000256" key="1">
    <source>
        <dbReference type="ARBA" id="ARBA00000085"/>
    </source>
</evidence>
<keyword evidence="6" id="KW-0472">Membrane</keyword>
<keyword evidence="3" id="KW-0597">Phosphoprotein</keyword>
<dbReference type="PROSITE" id="PS50109">
    <property type="entry name" value="HIS_KIN"/>
    <property type="match status" value="1"/>
</dbReference>
<dbReference type="SUPFAM" id="SSF47384">
    <property type="entry name" value="Homodimeric domain of signal transducing histidine kinase"/>
    <property type="match status" value="1"/>
</dbReference>
<dbReference type="SUPFAM" id="SSF55874">
    <property type="entry name" value="ATPase domain of HSP90 chaperone/DNA topoisomerase II/histidine kinase"/>
    <property type="match status" value="1"/>
</dbReference>
<evidence type="ECO:0000313" key="9">
    <source>
        <dbReference type="Proteomes" id="UP000473008"/>
    </source>
</evidence>
<evidence type="ECO:0000256" key="5">
    <source>
        <dbReference type="ARBA" id="ARBA00022777"/>
    </source>
</evidence>
<protein>
    <recommendedName>
        <fullName evidence="2">histidine kinase</fullName>
        <ecNumber evidence="2">2.7.13.3</ecNumber>
    </recommendedName>
</protein>
<feature type="domain" description="Histidine kinase" evidence="7">
    <location>
        <begin position="252"/>
        <end position="470"/>
    </location>
</feature>
<dbReference type="InterPro" id="IPR036097">
    <property type="entry name" value="HisK_dim/P_sf"/>
</dbReference>
<dbReference type="GO" id="GO:0005886">
    <property type="term" value="C:plasma membrane"/>
    <property type="evidence" value="ECO:0007669"/>
    <property type="project" value="UniProtKB-ARBA"/>
</dbReference>
<dbReference type="InterPro" id="IPR003661">
    <property type="entry name" value="HisK_dim/P_dom"/>
</dbReference>
<keyword evidence="5 8" id="KW-0418">Kinase</keyword>
<dbReference type="Pfam" id="PF02518">
    <property type="entry name" value="HATPase_c"/>
    <property type="match status" value="1"/>
</dbReference>
<comment type="caution">
    <text evidence="8">The sequence shown here is derived from an EMBL/GenBank/DDBJ whole genome shotgun (WGS) entry which is preliminary data.</text>
</comment>
<dbReference type="SMART" id="SM00387">
    <property type="entry name" value="HATPase_c"/>
    <property type="match status" value="1"/>
</dbReference>
<dbReference type="CDD" id="cd00082">
    <property type="entry name" value="HisKA"/>
    <property type="match status" value="1"/>
</dbReference>
<organism evidence="8 9">
    <name type="scientific">Grimontia sedimenti</name>
    <dbReference type="NCBI Taxonomy" id="2711294"/>
    <lineage>
        <taxon>Bacteria</taxon>
        <taxon>Pseudomonadati</taxon>
        <taxon>Pseudomonadota</taxon>
        <taxon>Gammaproteobacteria</taxon>
        <taxon>Vibrionales</taxon>
        <taxon>Vibrionaceae</taxon>
        <taxon>Grimontia</taxon>
    </lineage>
</organism>
<dbReference type="EC" id="2.7.13.3" evidence="2"/>
<dbReference type="PANTHER" id="PTHR43547">
    <property type="entry name" value="TWO-COMPONENT HISTIDINE KINASE"/>
    <property type="match status" value="1"/>
</dbReference>
<dbReference type="Gene3D" id="3.30.565.10">
    <property type="entry name" value="Histidine kinase-like ATPase, C-terminal domain"/>
    <property type="match status" value="1"/>
</dbReference>
<dbReference type="InterPro" id="IPR003594">
    <property type="entry name" value="HATPase_dom"/>
</dbReference>
<dbReference type="GO" id="GO:0000155">
    <property type="term" value="F:phosphorelay sensor kinase activity"/>
    <property type="evidence" value="ECO:0007669"/>
    <property type="project" value="InterPro"/>
</dbReference>
<dbReference type="Gene3D" id="1.10.287.130">
    <property type="match status" value="1"/>
</dbReference>
<keyword evidence="9" id="KW-1185">Reference proteome</keyword>
<keyword evidence="4" id="KW-0808">Transferase</keyword>
<keyword evidence="6" id="KW-0812">Transmembrane</keyword>
<reference evidence="8 9" key="1">
    <citation type="submission" date="2020-02" db="EMBL/GenBank/DDBJ databases">
        <title>The draft genome of Grimontia sedimenta sp. nov., isolated from benthic sediments near coral reefs south of Kuwait.</title>
        <authorList>
            <person name="Mahmoud H.M."/>
            <person name="Jose L."/>
            <person name="Eapen S."/>
        </authorList>
    </citation>
    <scope>NUCLEOTIDE SEQUENCE [LARGE SCALE GENOMIC DNA]</scope>
    <source>
        <strain evidence="8 9">S25</strain>
    </source>
</reference>
<dbReference type="FunFam" id="3.30.565.10:FF:000006">
    <property type="entry name" value="Sensor histidine kinase WalK"/>
    <property type="match status" value="1"/>
</dbReference>
<sequence>MSSEKSVSQSLSKTQRHLFLRFVLVLTLCLVFVQITIAVMLLYGSYRNDVKLLSSMQAEYQRIITFNDDKKFLHVITSNPQRLEENQIAIFWQADNQKEVKRIGGFDLLAPTKPLNTYLANGRSWITQVTSVPYISLPMQAKTGTYWMVQPTLVHFPTVFSEWTRIGMALALLAFVCTGFVWKLIHSTLAPLFSLAHQLDEASIASLDTLYIAFNVSEGNKSGQLSAMSQSINKLLTRLSMVIESMENTLHAIAHDLRTPLSRIRLSAESALIGSKSQTENEAALKAALTDCLESSEIASQMLTTLMKINDEAAGRSMPSFHSIDVKHTLDKVVEWYEEAAEEKSITLIIDCPKGQQLVSDESKLIQVLVNLLDNAIKFTPEDGTVVLAYEVDAKSARITVSDTGMGIAEEHQSLIFSRLFRTEQSRSTEGYGLGLSLAKAITTTIRGELSVTSELGKGSIFTLCFPQKRAA</sequence>
<evidence type="ECO:0000259" key="7">
    <source>
        <dbReference type="PROSITE" id="PS50109"/>
    </source>
</evidence>
<evidence type="ECO:0000256" key="2">
    <source>
        <dbReference type="ARBA" id="ARBA00012438"/>
    </source>
</evidence>
<dbReference type="AlphaFoldDB" id="A0A6M1R4X7"/>